<dbReference type="RefSeq" id="WP_126128721.1">
    <property type="nucleotide sequence ID" value="NZ_CP034464.1"/>
</dbReference>
<dbReference type="PANTHER" id="PTHR43205:SF7">
    <property type="entry name" value="PROSTAGLANDIN REDUCTASE 1"/>
    <property type="match status" value="1"/>
</dbReference>
<dbReference type="Proteomes" id="UP000275663">
    <property type="component" value="Chromosome"/>
</dbReference>
<sequence length="347" mass="36745">MSNQTLNRQITLHSRPVGAPTAANFELKQSAVASPVAGQVLLRSLYLSLDPYMRGRMSDAKSYAAPVALGEVMLGATVSRVVSSQHPDYAEGELVLAYSGWQDYAISDGVGLSKLGSMARPSLALGALGMPGFTAYMGLLDIGLPKAGETVVVAAASGAVGSIVGQIAKLKGCYIVGIAGGADKCRSVVEELGFDVCIDHRSADFKQQLAAACPKGIDVYFENVGGAVFDAVLPLLNAAARIPVCGLIANYNDTALPEGPDRLGLLARTILTKRIKMQGFIIFDDYGHRYPEFFAQMSSWLQAGQIKFREDIVAGLEQAPQAFIGLLEGKNFGKLIVQIASDDELKA</sequence>
<dbReference type="AlphaFoldDB" id="A0A3Q9BSN0"/>
<dbReference type="SUPFAM" id="SSF51735">
    <property type="entry name" value="NAD(P)-binding Rossmann-fold domains"/>
    <property type="match status" value="1"/>
</dbReference>
<protein>
    <submittedName>
        <fullName evidence="3">NADP-dependent oxidoreductase</fullName>
    </submittedName>
</protein>
<dbReference type="Pfam" id="PF16884">
    <property type="entry name" value="ADH_N_2"/>
    <property type="match status" value="1"/>
</dbReference>
<dbReference type="EMBL" id="CP034464">
    <property type="protein sequence ID" value="AZP13348.1"/>
    <property type="molecule type" value="Genomic_DNA"/>
</dbReference>
<dbReference type="InterPro" id="IPR013149">
    <property type="entry name" value="ADH-like_C"/>
</dbReference>
<gene>
    <name evidence="3" type="ORF">EJN92_15915</name>
</gene>
<dbReference type="PANTHER" id="PTHR43205">
    <property type="entry name" value="PROSTAGLANDIN REDUCTASE"/>
    <property type="match status" value="1"/>
</dbReference>
<reference evidence="3 4" key="1">
    <citation type="journal article" date="2011" name="Int. J. Syst. Evol. Microbiol.">
        <title>Description of Undibacterium oligocarboniphilum sp. nov., isolated from purified water, and Undibacterium pigrum strain CCUG 49012 as the type strain of Undibacterium parvum sp. nov., and emended descriptions of the genus Undibacterium and the species Undibacterium pigrum.</title>
        <authorList>
            <person name="Eder W."/>
            <person name="Wanner G."/>
            <person name="Ludwig W."/>
            <person name="Busse H.J."/>
            <person name="Ziemke-Kageler F."/>
            <person name="Lang E."/>
        </authorList>
    </citation>
    <scope>NUCLEOTIDE SEQUENCE [LARGE SCALE GENOMIC DNA]</scope>
    <source>
        <strain evidence="3 4">DSM 23061</strain>
    </source>
</reference>
<accession>A0A3Q9BSN0</accession>
<dbReference type="SUPFAM" id="SSF50129">
    <property type="entry name" value="GroES-like"/>
    <property type="match status" value="1"/>
</dbReference>
<dbReference type="GO" id="GO:0016628">
    <property type="term" value="F:oxidoreductase activity, acting on the CH-CH group of donors, NAD or NADP as acceptor"/>
    <property type="evidence" value="ECO:0007669"/>
    <property type="project" value="InterPro"/>
</dbReference>
<name>A0A3Q9BSN0_9BURK</name>
<dbReference type="CDD" id="cd05288">
    <property type="entry name" value="PGDH"/>
    <property type="match status" value="1"/>
</dbReference>
<dbReference type="InterPro" id="IPR045010">
    <property type="entry name" value="MDR_fam"/>
</dbReference>
<keyword evidence="4" id="KW-1185">Reference proteome</keyword>
<evidence type="ECO:0000313" key="4">
    <source>
        <dbReference type="Proteomes" id="UP000275663"/>
    </source>
</evidence>
<keyword evidence="1" id="KW-0560">Oxidoreductase</keyword>
<evidence type="ECO:0000259" key="2">
    <source>
        <dbReference type="SMART" id="SM00829"/>
    </source>
</evidence>
<dbReference type="Gene3D" id="3.90.180.10">
    <property type="entry name" value="Medium-chain alcohol dehydrogenases, catalytic domain"/>
    <property type="match status" value="1"/>
</dbReference>
<dbReference type="InterPro" id="IPR020843">
    <property type="entry name" value="ER"/>
</dbReference>
<proteinExistence type="predicted"/>
<dbReference type="InterPro" id="IPR011032">
    <property type="entry name" value="GroES-like_sf"/>
</dbReference>
<dbReference type="KEGG" id="upv:EJN92_15915"/>
<organism evidence="3 4">
    <name type="scientific">Undibacterium parvum</name>
    <dbReference type="NCBI Taxonomy" id="401471"/>
    <lineage>
        <taxon>Bacteria</taxon>
        <taxon>Pseudomonadati</taxon>
        <taxon>Pseudomonadota</taxon>
        <taxon>Betaproteobacteria</taxon>
        <taxon>Burkholderiales</taxon>
        <taxon>Oxalobacteraceae</taxon>
        <taxon>Undibacterium</taxon>
    </lineage>
</organism>
<dbReference type="InterPro" id="IPR036291">
    <property type="entry name" value="NAD(P)-bd_dom_sf"/>
</dbReference>
<dbReference type="FunFam" id="3.40.50.720:FF:000121">
    <property type="entry name" value="Prostaglandin reductase 2"/>
    <property type="match status" value="1"/>
</dbReference>
<dbReference type="SMART" id="SM00829">
    <property type="entry name" value="PKS_ER"/>
    <property type="match status" value="1"/>
</dbReference>
<evidence type="ECO:0000256" key="1">
    <source>
        <dbReference type="ARBA" id="ARBA00023002"/>
    </source>
</evidence>
<dbReference type="InterPro" id="IPR041694">
    <property type="entry name" value="ADH_N_2"/>
</dbReference>
<feature type="domain" description="Enoyl reductase (ER)" evidence="2">
    <location>
        <begin position="18"/>
        <end position="337"/>
    </location>
</feature>
<dbReference type="Gene3D" id="3.40.50.720">
    <property type="entry name" value="NAD(P)-binding Rossmann-like Domain"/>
    <property type="match status" value="1"/>
</dbReference>
<evidence type="ECO:0000313" key="3">
    <source>
        <dbReference type="EMBL" id="AZP13348.1"/>
    </source>
</evidence>
<dbReference type="Pfam" id="PF00107">
    <property type="entry name" value="ADH_zinc_N"/>
    <property type="match status" value="1"/>
</dbReference>
<dbReference type="OrthoDB" id="9805663at2"/>